<protein>
    <submittedName>
        <fullName evidence="1">Uncharacterized protein</fullName>
    </submittedName>
</protein>
<dbReference type="Proteomes" id="UP001278500">
    <property type="component" value="Unassembled WGS sequence"/>
</dbReference>
<dbReference type="AlphaFoldDB" id="A0AAE0MMI3"/>
<feature type="non-terminal residue" evidence="1">
    <location>
        <position position="1"/>
    </location>
</feature>
<accession>A0AAE0MMI3</accession>
<reference evidence="1" key="2">
    <citation type="submission" date="2023-06" db="EMBL/GenBank/DDBJ databases">
        <authorList>
            <consortium name="Lawrence Berkeley National Laboratory"/>
            <person name="Haridas S."/>
            <person name="Hensen N."/>
            <person name="Bonometti L."/>
            <person name="Westerberg I."/>
            <person name="Brannstrom I.O."/>
            <person name="Guillou S."/>
            <person name="Cros-Aarteil S."/>
            <person name="Calhoun S."/>
            <person name="Kuo A."/>
            <person name="Mondo S."/>
            <person name="Pangilinan J."/>
            <person name="Riley R."/>
            <person name="Labutti K."/>
            <person name="Andreopoulos B."/>
            <person name="Lipzen A."/>
            <person name="Chen C."/>
            <person name="Yanf M."/>
            <person name="Daum C."/>
            <person name="Ng V."/>
            <person name="Clum A."/>
            <person name="Steindorff A."/>
            <person name="Ohm R."/>
            <person name="Martin F."/>
            <person name="Silar P."/>
            <person name="Natvig D."/>
            <person name="Lalanne C."/>
            <person name="Gautier V."/>
            <person name="Ament-Velasquez S.L."/>
            <person name="Kruys A."/>
            <person name="Hutchinson M.I."/>
            <person name="Powell A.J."/>
            <person name="Barry K."/>
            <person name="Miller A.N."/>
            <person name="Grigoriev I.V."/>
            <person name="Debuchy R."/>
            <person name="Gladieux P."/>
            <person name="Thoren M.H."/>
            <person name="Johannesson H."/>
        </authorList>
    </citation>
    <scope>NUCLEOTIDE SEQUENCE</scope>
    <source>
        <strain evidence="1">CBS 560.94</strain>
    </source>
</reference>
<proteinExistence type="predicted"/>
<name>A0AAE0MMI3_9PEZI</name>
<sequence>LKDSLVEKEDIIEELKNFITDLNIGKGVIKNKNKGKVKEIVFPSIKKDVGEAPFRASTYFLTLPPEIDPDNRECSSSRYCSTK</sequence>
<comment type="caution">
    <text evidence="1">The sequence shown here is derived from an EMBL/GenBank/DDBJ whole genome shotgun (WGS) entry which is preliminary data.</text>
</comment>
<organism evidence="1 2">
    <name type="scientific">Neurospora tetraspora</name>
    <dbReference type="NCBI Taxonomy" id="94610"/>
    <lineage>
        <taxon>Eukaryota</taxon>
        <taxon>Fungi</taxon>
        <taxon>Dikarya</taxon>
        <taxon>Ascomycota</taxon>
        <taxon>Pezizomycotina</taxon>
        <taxon>Sordariomycetes</taxon>
        <taxon>Sordariomycetidae</taxon>
        <taxon>Sordariales</taxon>
        <taxon>Sordariaceae</taxon>
        <taxon>Neurospora</taxon>
    </lineage>
</organism>
<dbReference type="RefSeq" id="XP_062677537.1">
    <property type="nucleotide sequence ID" value="XM_062825177.1"/>
</dbReference>
<dbReference type="GeneID" id="87862331"/>
<reference evidence="1" key="1">
    <citation type="journal article" date="2023" name="Mol. Phylogenet. Evol.">
        <title>Genome-scale phylogeny and comparative genomics of the fungal order Sordariales.</title>
        <authorList>
            <person name="Hensen N."/>
            <person name="Bonometti L."/>
            <person name="Westerberg I."/>
            <person name="Brannstrom I.O."/>
            <person name="Guillou S."/>
            <person name="Cros-Aarteil S."/>
            <person name="Calhoun S."/>
            <person name="Haridas S."/>
            <person name="Kuo A."/>
            <person name="Mondo S."/>
            <person name="Pangilinan J."/>
            <person name="Riley R."/>
            <person name="LaButti K."/>
            <person name="Andreopoulos B."/>
            <person name="Lipzen A."/>
            <person name="Chen C."/>
            <person name="Yan M."/>
            <person name="Daum C."/>
            <person name="Ng V."/>
            <person name="Clum A."/>
            <person name="Steindorff A."/>
            <person name="Ohm R.A."/>
            <person name="Martin F."/>
            <person name="Silar P."/>
            <person name="Natvig D.O."/>
            <person name="Lalanne C."/>
            <person name="Gautier V."/>
            <person name="Ament-Velasquez S.L."/>
            <person name="Kruys A."/>
            <person name="Hutchinson M.I."/>
            <person name="Powell A.J."/>
            <person name="Barry K."/>
            <person name="Miller A.N."/>
            <person name="Grigoriev I.V."/>
            <person name="Debuchy R."/>
            <person name="Gladieux P."/>
            <person name="Hiltunen Thoren M."/>
            <person name="Johannesson H."/>
        </authorList>
    </citation>
    <scope>NUCLEOTIDE SEQUENCE</scope>
    <source>
        <strain evidence="1">CBS 560.94</strain>
    </source>
</reference>
<gene>
    <name evidence="1" type="ORF">B0H65DRAFT_435143</name>
</gene>
<keyword evidence="2" id="KW-1185">Reference proteome</keyword>
<dbReference type="EMBL" id="JAUEPP010000008">
    <property type="protein sequence ID" value="KAK3338086.1"/>
    <property type="molecule type" value="Genomic_DNA"/>
</dbReference>
<evidence type="ECO:0000313" key="1">
    <source>
        <dbReference type="EMBL" id="KAK3338086.1"/>
    </source>
</evidence>
<evidence type="ECO:0000313" key="2">
    <source>
        <dbReference type="Proteomes" id="UP001278500"/>
    </source>
</evidence>